<dbReference type="PANTHER" id="PTHR31291">
    <property type="entry name" value="ALPHA-KETOGLUTARATE-DEPENDENT DIOXYGENASE FTO"/>
    <property type="match status" value="1"/>
</dbReference>
<proteinExistence type="inferred from homology"/>
<evidence type="ECO:0000256" key="14">
    <source>
        <dbReference type="ARBA" id="ARBA00030557"/>
    </source>
</evidence>
<sequence>MQENDVDWTNVVPDTPCQDVLGFLAASGHCLNVRNGGDSEQEVFCSAFDACVVWDEEETSEQNVAEGDVQQLDCSTLTECSWDGIHEHFLGDGICHDSLPGCYNSKVCNYDGGDCCEDTCQYPGGTGLANTYGSCGDEGYACRDPKSDKCMPSLARMYEDFCDKEKQAEDGSSTSIEFDDDFLFGADEEVPECSSGTMAYRLIQYDSWGDGWDNTIMTLAEKDSPIAPIYKGGLKYGSQGTEYLCIPKEPKCYHVEVMNGVWGNEISWELRPLQAGAPVLAAGGSPSDCTVPLGGALPSCENTCSKTRPDTSINDPDYMSYKDMEACIEKKCLIQAGVCTQDQTCVNCMSEETPEYCFANDNFNALIDCSMCSCTQNRPSYCDAKTSSASSSGIGGSSAASHEGNFKPAANAASGASTAGSVTGGTAVCGPEQTLKGTQALIKFSDCANVDQMMAMVTEFDNDNFGMLDLFEACAHTYENEPLHGGKNALDCMKILHNIILDDDHSEKTAMTKGANGETLNEKVSMAISTLAHHLYNDAESFCNCAGDVNKEAPTCNSFINFKTLLYESIDACKSLDAIDCAAWEEFYSPCKKNLMQMFDKIDFDNQEQCSYVESMCGGAGPFPAFRRLDCGGEIAKPAWDFHTMYSRGCLKSPEDGNTPVTPSVPAGTQPSPPTSTSRPPSPHHLLSHPLSHQTRRHPSIESVYNMAKKGKRKDKSNHSDKVGSRNQLGPKTVEAEDATSLAQRLKKHRGVAANTPPPTIYNNSTGKPFLTPHQDPAEFEECLNTSYKGFCYDSPSELPNELHQQFDTSFRGMEDLFLYDTIQPGKKRLTRTSVTRTLVGNPGSSYKYLGLRLFSHPWVDVDKDGNAIHADKPGSTLRKIGYPTKTAAALIEMGRANDYLKERSNQLLEKHVSPNVEVVGSADYNLTLINKMDSFSKKRDLKKESAYGMGKVSVGWHRDSGLKDFSSIAVYQSLQGVAKSATVDGWGVALRAMDGGTGGPLANVPALCVPLPSGSLYYMLDDFNHNHEHAVIAGSDGVRYSSTHRVARDGQGTWQSIRDKSDQFLESAKNFDFSTGAFVKKNEGTLNQSAKKPKDFSSIVRAQQMLMNEIEFEWLRQWFVQGLRHKSLHNYWHSPIEKLCATFFKLEKATASTLRLLQSQSSADDKRISEQLYDVFIECLSERSKLRKSWAERYKDPVFETIPPDERPMKCSCLDREESTDLDACLKAGQMPESLENLIQQIRAWRSAFVESKQNTGDKSKAASAATKKRKKREAASMTRKEQKRVASNWEMLKRKM</sequence>
<keyword evidence="26" id="KW-1185">Reference proteome</keyword>
<feature type="region of interest" description="Disordered" evidence="23">
    <location>
        <begin position="1254"/>
        <end position="1298"/>
    </location>
</feature>
<dbReference type="InterPro" id="IPR038413">
    <property type="entry name" value="FTO_C_sf"/>
</dbReference>
<comment type="catalytic activity">
    <reaction evidence="22">
        <text>a 5'-end (N(7)-methyl 5'-triphosphoguanosine)-(N(6),2'-O-dimethyladenosine) in mRNA + 2-oxoglutarate + O2 = a 5'-end (N(7)-methyl 5'-triphosphoguanosine)-(2'-O-methyladenosine) in mRNA + formaldehyde + succinate + CO2</text>
        <dbReference type="Rhea" id="RHEA:57896"/>
        <dbReference type="Rhea" id="RHEA-COMP:11518"/>
        <dbReference type="Rhea" id="RHEA-COMP:11519"/>
        <dbReference type="ChEBI" id="CHEBI:15379"/>
        <dbReference type="ChEBI" id="CHEBI:16526"/>
        <dbReference type="ChEBI" id="CHEBI:16810"/>
        <dbReference type="ChEBI" id="CHEBI:16842"/>
        <dbReference type="ChEBI" id="CHEBI:30031"/>
        <dbReference type="ChEBI" id="CHEBI:85958"/>
        <dbReference type="ChEBI" id="CHEBI:85959"/>
    </reaction>
</comment>
<dbReference type="PANTHER" id="PTHR31291:SF2">
    <property type="entry name" value="ALPHA-KETOGLUTARATE-DEPENDENT DIOXYGENASE FTO"/>
    <property type="match status" value="1"/>
</dbReference>
<dbReference type="GO" id="GO:1990931">
    <property type="term" value="F:mRNA N6-methyladenosine dioxygenase activity"/>
    <property type="evidence" value="ECO:0007669"/>
    <property type="project" value="UniProtKB-EC"/>
</dbReference>
<dbReference type="InterPro" id="IPR024366">
    <property type="entry name" value="FTO_C"/>
</dbReference>
<evidence type="ECO:0000256" key="12">
    <source>
        <dbReference type="ARBA" id="ARBA00030404"/>
    </source>
</evidence>
<keyword evidence="11" id="KW-0539">Nucleus</keyword>
<evidence type="ECO:0000256" key="9">
    <source>
        <dbReference type="ARBA" id="ARBA00023002"/>
    </source>
</evidence>
<evidence type="ECO:0000313" key="25">
    <source>
        <dbReference type="EMBL" id="KAL3790764.1"/>
    </source>
</evidence>
<dbReference type="EMBL" id="JALLPJ020000486">
    <property type="protein sequence ID" value="KAL3790764.1"/>
    <property type="molecule type" value="Genomic_DNA"/>
</dbReference>
<evidence type="ECO:0000256" key="1">
    <source>
        <dbReference type="ARBA" id="ARBA00004324"/>
    </source>
</evidence>
<evidence type="ECO:0000256" key="2">
    <source>
        <dbReference type="ARBA" id="ARBA00004496"/>
    </source>
</evidence>
<organism evidence="25 26">
    <name type="scientific">Cyclotella atomus</name>
    <dbReference type="NCBI Taxonomy" id="382360"/>
    <lineage>
        <taxon>Eukaryota</taxon>
        <taxon>Sar</taxon>
        <taxon>Stramenopiles</taxon>
        <taxon>Ochrophyta</taxon>
        <taxon>Bacillariophyta</taxon>
        <taxon>Coscinodiscophyceae</taxon>
        <taxon>Thalassiosirophycidae</taxon>
        <taxon>Stephanodiscales</taxon>
        <taxon>Stephanodiscaceae</taxon>
        <taxon>Cyclotella</taxon>
    </lineage>
</organism>
<reference evidence="25 26" key="1">
    <citation type="submission" date="2024-10" db="EMBL/GenBank/DDBJ databases">
        <title>Updated reference genomes for cyclostephanoid diatoms.</title>
        <authorList>
            <person name="Roberts W.R."/>
            <person name="Alverson A.J."/>
        </authorList>
    </citation>
    <scope>NUCLEOTIDE SEQUENCE [LARGE SCALE GENOMIC DNA]</scope>
    <source>
        <strain evidence="25 26">AJA010-31</strain>
    </source>
</reference>
<comment type="caution">
    <text evidence="25">The sequence shown here is derived from an EMBL/GenBank/DDBJ whole genome shotgun (WGS) entry which is preliminary data.</text>
</comment>
<evidence type="ECO:0000256" key="17">
    <source>
        <dbReference type="ARBA" id="ARBA00046452"/>
    </source>
</evidence>
<evidence type="ECO:0000256" key="11">
    <source>
        <dbReference type="ARBA" id="ARBA00023242"/>
    </source>
</evidence>
<comment type="subcellular location">
    <subcellularLocation>
        <location evidence="2">Cytoplasm</location>
    </subcellularLocation>
    <subcellularLocation>
        <location evidence="1">Nucleus speckle</location>
    </subcellularLocation>
</comment>
<dbReference type="GO" id="GO:0005737">
    <property type="term" value="C:cytoplasm"/>
    <property type="evidence" value="ECO:0007669"/>
    <property type="project" value="UniProtKB-SubCell"/>
</dbReference>
<keyword evidence="8" id="KW-0223">Dioxygenase</keyword>
<evidence type="ECO:0000256" key="16">
    <source>
        <dbReference type="ARBA" id="ARBA00032950"/>
    </source>
</evidence>
<dbReference type="EC" id="1.14.11.53" evidence="4"/>
<feature type="region of interest" description="Disordered" evidence="23">
    <location>
        <begin position="653"/>
        <end position="767"/>
    </location>
</feature>
<evidence type="ECO:0000256" key="21">
    <source>
        <dbReference type="ARBA" id="ARBA00049056"/>
    </source>
</evidence>
<dbReference type="GO" id="GO:0016607">
    <property type="term" value="C:nuclear speck"/>
    <property type="evidence" value="ECO:0007669"/>
    <property type="project" value="UniProtKB-SubCell"/>
</dbReference>
<evidence type="ECO:0000256" key="13">
    <source>
        <dbReference type="ARBA" id="ARBA00030546"/>
    </source>
</evidence>
<evidence type="ECO:0000256" key="5">
    <source>
        <dbReference type="ARBA" id="ARBA00013477"/>
    </source>
</evidence>
<dbReference type="Pfam" id="PF12934">
    <property type="entry name" value="FTO_CTD"/>
    <property type="match status" value="1"/>
</dbReference>
<evidence type="ECO:0000313" key="26">
    <source>
        <dbReference type="Proteomes" id="UP001530400"/>
    </source>
</evidence>
<evidence type="ECO:0000256" key="10">
    <source>
        <dbReference type="ARBA" id="ARBA00023004"/>
    </source>
</evidence>
<evidence type="ECO:0000256" key="15">
    <source>
        <dbReference type="ARBA" id="ARBA00032169"/>
    </source>
</evidence>
<comment type="subunit">
    <text evidence="17">Monomer. May also exist as homodimer.</text>
</comment>
<keyword evidence="9" id="KW-0560">Oxidoreductase</keyword>
<comment type="catalytic activity">
    <reaction evidence="20">
        <text>a 5'-end (N(7)-methyl 5'-triphosphoguanosine)-(N(6),2'-O-dimethyladenosine) in U6 snRNA + 2-oxoglutarate + O2 = a 5'-end (N(7)-methyl 5'-triphosphoguanosine)-(2'-O-methyladenosine) in U6 snRNA + formaldehyde + succinate + CO2</text>
        <dbReference type="Rhea" id="RHEA:57904"/>
        <dbReference type="Rhea" id="RHEA-COMP:15030"/>
        <dbReference type="Rhea" id="RHEA-COMP:15031"/>
        <dbReference type="ChEBI" id="CHEBI:15379"/>
        <dbReference type="ChEBI" id="CHEBI:16526"/>
        <dbReference type="ChEBI" id="CHEBI:16810"/>
        <dbReference type="ChEBI" id="CHEBI:16842"/>
        <dbReference type="ChEBI" id="CHEBI:30031"/>
        <dbReference type="ChEBI" id="CHEBI:85958"/>
        <dbReference type="ChEBI" id="CHEBI:85959"/>
    </reaction>
</comment>
<evidence type="ECO:0000259" key="24">
    <source>
        <dbReference type="SMART" id="SM01223"/>
    </source>
</evidence>
<evidence type="ECO:0000256" key="7">
    <source>
        <dbReference type="ARBA" id="ARBA00022723"/>
    </source>
</evidence>
<comment type="catalytic activity">
    <reaction evidence="19">
        <text>an N(6)-methyladenosine in mRNA + 2-oxoglutarate + O2 = an adenosine in mRNA + formaldehyde + succinate + CO2</text>
        <dbReference type="Rhea" id="RHEA:49520"/>
        <dbReference type="Rhea" id="RHEA-COMP:12414"/>
        <dbReference type="Rhea" id="RHEA-COMP:12417"/>
        <dbReference type="ChEBI" id="CHEBI:15379"/>
        <dbReference type="ChEBI" id="CHEBI:16526"/>
        <dbReference type="ChEBI" id="CHEBI:16810"/>
        <dbReference type="ChEBI" id="CHEBI:16842"/>
        <dbReference type="ChEBI" id="CHEBI:30031"/>
        <dbReference type="ChEBI" id="CHEBI:74411"/>
        <dbReference type="ChEBI" id="CHEBI:74449"/>
        <dbReference type="EC" id="1.14.11.53"/>
    </reaction>
</comment>
<keyword evidence="10" id="KW-0408">Iron</keyword>
<dbReference type="Gene3D" id="2.60.120.590">
    <property type="entry name" value="Alpha-ketoglutarate-dependent dioxygenase AlkB-like"/>
    <property type="match status" value="1"/>
</dbReference>
<evidence type="ECO:0000256" key="8">
    <source>
        <dbReference type="ARBA" id="ARBA00022964"/>
    </source>
</evidence>
<gene>
    <name evidence="25" type="ORF">ACHAWO_007681</name>
</gene>
<comment type="similarity">
    <text evidence="3">Belongs to the fto family.</text>
</comment>
<feature type="domain" description="Alpha-ketoglutarate-dependent dioxygenase FTO catalytic" evidence="24">
    <location>
        <begin position="776"/>
        <end position="1050"/>
    </location>
</feature>
<evidence type="ECO:0000256" key="23">
    <source>
        <dbReference type="SAM" id="MobiDB-lite"/>
    </source>
</evidence>
<evidence type="ECO:0000256" key="22">
    <source>
        <dbReference type="ARBA" id="ARBA00049565"/>
    </source>
</evidence>
<accession>A0ABD3PRU2</accession>
<feature type="compositionally biased region" description="Low complexity" evidence="23">
    <location>
        <begin position="675"/>
        <end position="693"/>
    </location>
</feature>
<evidence type="ECO:0000256" key="20">
    <source>
        <dbReference type="ARBA" id="ARBA00048582"/>
    </source>
</evidence>
<name>A0ABD3PRU2_9STRA</name>
<dbReference type="Proteomes" id="UP001530400">
    <property type="component" value="Unassembled WGS sequence"/>
</dbReference>
<dbReference type="Gene3D" id="1.20.58.1470">
    <property type="entry name" value="FTO C-terminal domain"/>
    <property type="match status" value="1"/>
</dbReference>
<evidence type="ECO:0000256" key="4">
    <source>
        <dbReference type="ARBA" id="ARBA00012931"/>
    </source>
</evidence>
<protein>
    <recommendedName>
        <fullName evidence="5">Alpha-ketoglutarate-dependent dioxygenase FTO</fullName>
        <ecNumber evidence="4">1.14.11.53</ecNumber>
    </recommendedName>
    <alternativeName>
        <fullName evidence="12">U6 small nuclear RNA (2'-O-methyladenosine-N(6)-)-demethylase FTO</fullName>
    </alternativeName>
    <alternativeName>
        <fullName evidence="13">U6 small nuclear RNA N(6)-methyladenosine-demethylase FTO</fullName>
    </alternativeName>
    <alternativeName>
        <fullName evidence="15">mRNA (2'-O-methyladenosine-N(6)-)-demethylase FTO</fullName>
    </alternativeName>
    <alternativeName>
        <fullName evidence="16">mRNA N(6)-methyladenosine demethylase FTO</fullName>
    </alternativeName>
    <alternativeName>
        <fullName evidence="14">tRNA N1-methyl adenine demethylase FTO</fullName>
    </alternativeName>
</protein>
<evidence type="ECO:0000256" key="18">
    <source>
        <dbReference type="ARBA" id="ARBA00047457"/>
    </source>
</evidence>
<evidence type="ECO:0000256" key="3">
    <source>
        <dbReference type="ARBA" id="ARBA00006264"/>
    </source>
</evidence>
<dbReference type="SMART" id="SM01223">
    <property type="entry name" value="FTO_NTD"/>
    <property type="match status" value="1"/>
</dbReference>
<dbReference type="InterPro" id="IPR024367">
    <property type="entry name" value="FTO_cat_dom"/>
</dbReference>
<dbReference type="Pfam" id="PF12933">
    <property type="entry name" value="FTO_NTD"/>
    <property type="match status" value="1"/>
</dbReference>
<comment type="catalytic activity">
    <reaction evidence="18">
        <text>an N(1)-methyladenosine in tRNA + 2-oxoglutarate + O2 = an adenosine in tRNA + formaldehyde + succinate + CO2</text>
        <dbReference type="Rhea" id="RHEA:54576"/>
        <dbReference type="Rhea" id="RHEA-COMP:10242"/>
        <dbReference type="Rhea" id="RHEA-COMP:12312"/>
        <dbReference type="ChEBI" id="CHEBI:15379"/>
        <dbReference type="ChEBI" id="CHEBI:16526"/>
        <dbReference type="ChEBI" id="CHEBI:16810"/>
        <dbReference type="ChEBI" id="CHEBI:16842"/>
        <dbReference type="ChEBI" id="CHEBI:30031"/>
        <dbReference type="ChEBI" id="CHEBI:74411"/>
        <dbReference type="ChEBI" id="CHEBI:74491"/>
    </reaction>
</comment>
<evidence type="ECO:0000256" key="19">
    <source>
        <dbReference type="ARBA" id="ARBA00048158"/>
    </source>
</evidence>
<keyword evidence="7" id="KW-0479">Metal-binding</keyword>
<dbReference type="InterPro" id="IPR037151">
    <property type="entry name" value="AlkB-like_sf"/>
</dbReference>
<keyword evidence="6" id="KW-0963">Cytoplasm</keyword>
<dbReference type="InterPro" id="IPR032868">
    <property type="entry name" value="FTO"/>
</dbReference>
<comment type="catalytic activity">
    <reaction evidence="21">
        <text>N(6)-methyladenosine in U6 snRNA + 2-oxoglutarate + O2 = adenosine in U6 snRNA + formaldehyde + succinate + CO2</text>
        <dbReference type="Rhea" id="RHEA:57900"/>
        <dbReference type="Rhea" id="RHEA-COMP:13573"/>
        <dbReference type="Rhea" id="RHEA-COMP:13574"/>
        <dbReference type="ChEBI" id="CHEBI:15379"/>
        <dbReference type="ChEBI" id="CHEBI:16526"/>
        <dbReference type="ChEBI" id="CHEBI:16810"/>
        <dbReference type="ChEBI" id="CHEBI:16842"/>
        <dbReference type="ChEBI" id="CHEBI:30031"/>
        <dbReference type="ChEBI" id="CHEBI:74411"/>
        <dbReference type="ChEBI" id="CHEBI:74449"/>
    </reaction>
</comment>
<dbReference type="GO" id="GO:0046872">
    <property type="term" value="F:metal ion binding"/>
    <property type="evidence" value="ECO:0007669"/>
    <property type="project" value="UniProtKB-KW"/>
</dbReference>
<evidence type="ECO:0000256" key="6">
    <source>
        <dbReference type="ARBA" id="ARBA00022490"/>
    </source>
</evidence>